<evidence type="ECO:0000256" key="1">
    <source>
        <dbReference type="SAM" id="MobiDB-lite"/>
    </source>
</evidence>
<accession>A0ABQ7G377</accession>
<feature type="region of interest" description="Disordered" evidence="1">
    <location>
        <begin position="1"/>
        <end position="51"/>
    </location>
</feature>
<proteinExistence type="predicted"/>
<feature type="compositionally biased region" description="Basic and acidic residues" evidence="1">
    <location>
        <begin position="29"/>
        <end position="41"/>
    </location>
</feature>
<feature type="compositionally biased region" description="Polar residues" evidence="1">
    <location>
        <begin position="1"/>
        <end position="28"/>
    </location>
</feature>
<evidence type="ECO:0008006" key="5">
    <source>
        <dbReference type="Google" id="ProtNLM"/>
    </source>
</evidence>
<evidence type="ECO:0000256" key="2">
    <source>
        <dbReference type="SAM" id="Phobius"/>
    </source>
</evidence>
<comment type="caution">
    <text evidence="3">The sequence shown here is derived from an EMBL/GenBank/DDBJ whole genome shotgun (WGS) entry which is preliminary data.</text>
</comment>
<feature type="compositionally biased region" description="Low complexity" evidence="1">
    <location>
        <begin position="135"/>
        <end position="149"/>
    </location>
</feature>
<keyword evidence="2" id="KW-0472">Membrane</keyword>
<organism evidence="3 4">
    <name type="scientific">Dunaliella salina</name>
    <name type="common">Green alga</name>
    <name type="synonym">Protococcus salinus</name>
    <dbReference type="NCBI Taxonomy" id="3046"/>
    <lineage>
        <taxon>Eukaryota</taxon>
        <taxon>Viridiplantae</taxon>
        <taxon>Chlorophyta</taxon>
        <taxon>core chlorophytes</taxon>
        <taxon>Chlorophyceae</taxon>
        <taxon>CS clade</taxon>
        <taxon>Chlamydomonadales</taxon>
        <taxon>Dunaliellaceae</taxon>
        <taxon>Dunaliella</taxon>
    </lineage>
</organism>
<keyword evidence="2" id="KW-0812">Transmembrane</keyword>
<dbReference type="EMBL" id="MU070209">
    <property type="protein sequence ID" value="KAF5829058.1"/>
    <property type="molecule type" value="Genomic_DNA"/>
</dbReference>
<feature type="transmembrane region" description="Helical" evidence="2">
    <location>
        <begin position="104"/>
        <end position="122"/>
    </location>
</feature>
<evidence type="ECO:0000313" key="3">
    <source>
        <dbReference type="EMBL" id="KAF5829058.1"/>
    </source>
</evidence>
<evidence type="ECO:0000313" key="4">
    <source>
        <dbReference type="Proteomes" id="UP000815325"/>
    </source>
</evidence>
<dbReference type="Proteomes" id="UP000815325">
    <property type="component" value="Unassembled WGS sequence"/>
</dbReference>
<protein>
    <recommendedName>
        <fullName evidence="5">Encoded protein</fullName>
    </recommendedName>
</protein>
<keyword evidence="2" id="KW-1133">Transmembrane helix</keyword>
<name>A0ABQ7G377_DUNSA</name>
<sequence length="149" mass="16648">MHQKSTSVEVHSPIKNSSLNFTMNFGQQSKEDVPREQEKRGSAMPPSCPRCELTKTQFSRTIQNYQKAFRKKVEGMKVELKSVRNTNDALRRQVKRLKSPGRTLIPGMVIGLVVGAAGNALFRRLRHKKAKEGESSSSQEQEAAAPAPQ</sequence>
<feature type="region of interest" description="Disordered" evidence="1">
    <location>
        <begin position="127"/>
        <end position="149"/>
    </location>
</feature>
<gene>
    <name evidence="3" type="ORF">DUNSADRAFT_16629</name>
</gene>
<reference evidence="3" key="1">
    <citation type="submission" date="2017-08" db="EMBL/GenBank/DDBJ databases">
        <authorList>
            <person name="Polle J.E."/>
            <person name="Barry K."/>
            <person name="Cushman J."/>
            <person name="Schmutz J."/>
            <person name="Tran D."/>
            <person name="Hathwaick L.T."/>
            <person name="Yim W.C."/>
            <person name="Jenkins J."/>
            <person name="Mckie-Krisberg Z.M."/>
            <person name="Prochnik S."/>
            <person name="Lindquist E."/>
            <person name="Dockter R.B."/>
            <person name="Adam C."/>
            <person name="Molina H."/>
            <person name="Bunkerborg J."/>
            <person name="Jin E."/>
            <person name="Buchheim M."/>
            <person name="Magnuson J."/>
        </authorList>
    </citation>
    <scope>NUCLEOTIDE SEQUENCE</scope>
    <source>
        <strain evidence="3">CCAP 19/18</strain>
    </source>
</reference>
<keyword evidence="4" id="KW-1185">Reference proteome</keyword>